<comment type="caution">
    <text evidence="1">The sequence shown here is derived from an EMBL/GenBank/DDBJ whole genome shotgun (WGS) entry which is preliminary data.</text>
</comment>
<sequence length="39" mass="4205">MLTARSKPVPDACPSVPNIFETTHITPRIAPPINAIFGM</sequence>
<dbReference type="EMBL" id="BARU01007508">
    <property type="protein sequence ID" value="GAH45773.1"/>
    <property type="molecule type" value="Genomic_DNA"/>
</dbReference>
<gene>
    <name evidence="1" type="ORF">S03H2_14782</name>
</gene>
<name>X1HKC5_9ZZZZ</name>
<evidence type="ECO:0000313" key="1">
    <source>
        <dbReference type="EMBL" id="GAH45773.1"/>
    </source>
</evidence>
<reference evidence="1" key="1">
    <citation type="journal article" date="2014" name="Front. Microbiol.">
        <title>High frequency of phylogenetically diverse reductive dehalogenase-homologous genes in deep subseafloor sedimentary metagenomes.</title>
        <authorList>
            <person name="Kawai M."/>
            <person name="Futagami T."/>
            <person name="Toyoda A."/>
            <person name="Takaki Y."/>
            <person name="Nishi S."/>
            <person name="Hori S."/>
            <person name="Arai W."/>
            <person name="Tsubouchi T."/>
            <person name="Morono Y."/>
            <person name="Uchiyama I."/>
            <person name="Ito T."/>
            <person name="Fujiyama A."/>
            <person name="Inagaki F."/>
            <person name="Takami H."/>
        </authorList>
    </citation>
    <scope>NUCLEOTIDE SEQUENCE</scope>
    <source>
        <strain evidence="1">Expedition CK06-06</strain>
    </source>
</reference>
<dbReference type="AlphaFoldDB" id="X1HKC5"/>
<protein>
    <submittedName>
        <fullName evidence="1">Uncharacterized protein</fullName>
    </submittedName>
</protein>
<accession>X1HKC5</accession>
<organism evidence="1">
    <name type="scientific">marine sediment metagenome</name>
    <dbReference type="NCBI Taxonomy" id="412755"/>
    <lineage>
        <taxon>unclassified sequences</taxon>
        <taxon>metagenomes</taxon>
        <taxon>ecological metagenomes</taxon>
    </lineage>
</organism>
<proteinExistence type="predicted"/>